<feature type="compositionally biased region" description="Polar residues" evidence="1">
    <location>
        <begin position="27"/>
        <end position="37"/>
    </location>
</feature>
<sequence length="335" mass="37687">MAPNMRHHTLTIRNHRRAIASMPAPVSGSTIPSSSVYPSADPSDSGDPTSTTSRRIKQFFPFLSLPSELRTKIYTLVFAPFPQVIDLDPTTFSIIHRHKLLALFSVCRQIYDESSHHFFSTYTFRIFPIHPGRYFKTKKPLLARLPSHYRNSITTLELRLGPGWNSPPRGWAVTPLLGLLDCTSVRVLKIFVECDPSDAIFKGFRAGDGFYEGFCQDLLEGIFRDVKGIENVEFDAFPGIKRSGDMMSGLREVKSEEGKERVWLDAVLVHGIGRARVVPAGSRGHHSVSLSYIIPLLNHGFLLREGDQDNRNMIDGFKQMNRFQGKSDGATCRYG</sequence>
<evidence type="ECO:0000313" key="2">
    <source>
        <dbReference type="EMBL" id="RAL68243.1"/>
    </source>
</evidence>
<keyword evidence="3" id="KW-1185">Reference proteome</keyword>
<evidence type="ECO:0000256" key="1">
    <source>
        <dbReference type="SAM" id="MobiDB-lite"/>
    </source>
</evidence>
<evidence type="ECO:0000313" key="3">
    <source>
        <dbReference type="Proteomes" id="UP000249056"/>
    </source>
</evidence>
<organism evidence="2 3">
    <name type="scientific">Monilinia fructigena</name>
    <dbReference type="NCBI Taxonomy" id="38457"/>
    <lineage>
        <taxon>Eukaryota</taxon>
        <taxon>Fungi</taxon>
        <taxon>Dikarya</taxon>
        <taxon>Ascomycota</taxon>
        <taxon>Pezizomycotina</taxon>
        <taxon>Leotiomycetes</taxon>
        <taxon>Helotiales</taxon>
        <taxon>Sclerotiniaceae</taxon>
        <taxon>Monilinia</taxon>
    </lineage>
</organism>
<proteinExistence type="predicted"/>
<gene>
    <name evidence="2" type="ORF">DID88_008945</name>
</gene>
<protein>
    <recommendedName>
        <fullName evidence="4">F-box domain-containing protein</fullName>
    </recommendedName>
</protein>
<name>A0A395J9C8_9HELO</name>
<dbReference type="AlphaFoldDB" id="A0A395J9C8"/>
<accession>A0A395J9C8</accession>
<dbReference type="PANTHER" id="PTHR42085">
    <property type="entry name" value="F-BOX DOMAIN-CONTAINING PROTEIN"/>
    <property type="match status" value="1"/>
</dbReference>
<evidence type="ECO:0008006" key="4">
    <source>
        <dbReference type="Google" id="ProtNLM"/>
    </source>
</evidence>
<feature type="region of interest" description="Disordered" evidence="1">
    <location>
        <begin position="23"/>
        <end position="51"/>
    </location>
</feature>
<dbReference type="InterPro" id="IPR038883">
    <property type="entry name" value="AN11006-like"/>
</dbReference>
<dbReference type="EMBL" id="QKRW01000002">
    <property type="protein sequence ID" value="RAL68243.1"/>
    <property type="molecule type" value="Genomic_DNA"/>
</dbReference>
<dbReference type="Proteomes" id="UP000249056">
    <property type="component" value="Unassembled WGS sequence"/>
</dbReference>
<feature type="compositionally biased region" description="Low complexity" evidence="1">
    <location>
        <begin position="38"/>
        <end position="51"/>
    </location>
</feature>
<comment type="caution">
    <text evidence="2">The sequence shown here is derived from an EMBL/GenBank/DDBJ whole genome shotgun (WGS) entry which is preliminary data.</text>
</comment>
<dbReference type="PANTHER" id="PTHR42085:SF2">
    <property type="entry name" value="F-BOX DOMAIN-CONTAINING PROTEIN"/>
    <property type="match status" value="1"/>
</dbReference>
<reference evidence="2 3" key="1">
    <citation type="submission" date="2018-06" db="EMBL/GenBank/DDBJ databases">
        <title>Genome Sequence of the Brown Rot Fungal Pathogen Monilinia fructigena.</title>
        <authorList>
            <person name="Landi L."/>
            <person name="De Miccolis Angelini R.M."/>
            <person name="Pollastro S."/>
            <person name="Abate D."/>
            <person name="Faretra F."/>
            <person name="Romanazzi G."/>
        </authorList>
    </citation>
    <scope>NUCLEOTIDE SEQUENCE [LARGE SCALE GENOMIC DNA]</scope>
    <source>
        <strain evidence="2 3">Mfrg269</strain>
    </source>
</reference>
<dbReference type="OrthoDB" id="5372935at2759"/>